<name>A0A2U1V117_9PROT</name>
<evidence type="ECO:0000313" key="3">
    <source>
        <dbReference type="EMBL" id="PWC27589.1"/>
    </source>
</evidence>
<reference evidence="4" key="1">
    <citation type="submission" date="2017-10" db="EMBL/GenBank/DDBJ databases">
        <authorList>
            <person name="Toshchakov S.V."/>
            <person name="Goeva M.A."/>
        </authorList>
    </citation>
    <scope>NUCLEOTIDE SEQUENCE [LARGE SCALE GENOMIC DNA]</scope>
    <source>
        <strain evidence="4">JR1/69-1-13</strain>
    </source>
</reference>
<dbReference type="SUPFAM" id="SSF51430">
    <property type="entry name" value="NAD(P)-linked oxidoreductase"/>
    <property type="match status" value="1"/>
</dbReference>
<organism evidence="3 4">
    <name type="scientific">Teichococcus aestuarii</name>
    <dbReference type="NCBI Taxonomy" id="568898"/>
    <lineage>
        <taxon>Bacteria</taxon>
        <taxon>Pseudomonadati</taxon>
        <taxon>Pseudomonadota</taxon>
        <taxon>Alphaproteobacteria</taxon>
        <taxon>Acetobacterales</taxon>
        <taxon>Roseomonadaceae</taxon>
        <taxon>Roseomonas</taxon>
    </lineage>
</organism>
<dbReference type="InterPro" id="IPR036812">
    <property type="entry name" value="NAD(P)_OxRdtase_dom_sf"/>
</dbReference>
<sequence>MARRSHGRPKQDGAQEEAMSVETRRFGPDGLSTSLLGFGCGGVGGLMVRGAVADQERAIARALEAGINYFDTAVQYGNGASEQNLGNALRRLKAGNALVGTKVRLRSDEFGNIAAAVAASLEGSLRRLQRDQADIFYLHNEITLHGGGEKLSLRQVLEEVVPAFHSLQAAGKLRLPGWTAVGETEALHQVVDAGFFGGAQVIYNMLNPSAGTALPTGHPAQDYRQLLKRMQEKRMGAVGIRVLAGGALSGSAQRHPVASPPPEPMGSGQTYEDDLGQASRLLPLVAEGFAASLPEAAIRFVIGHPAVGTVLVGMASVEEFEAALEAVLKGPLPPAALQRLAELTAGLSGESR</sequence>
<dbReference type="Proteomes" id="UP000245048">
    <property type="component" value="Unassembled WGS sequence"/>
</dbReference>
<keyword evidence="4" id="KW-1185">Reference proteome</keyword>
<dbReference type="PANTHER" id="PTHR42686">
    <property type="entry name" value="GH17980P-RELATED"/>
    <property type="match status" value="1"/>
</dbReference>
<dbReference type="Pfam" id="PF00248">
    <property type="entry name" value="Aldo_ket_red"/>
    <property type="match status" value="1"/>
</dbReference>
<evidence type="ECO:0000259" key="2">
    <source>
        <dbReference type="Pfam" id="PF00248"/>
    </source>
</evidence>
<gene>
    <name evidence="3" type="ORF">CR165_17455</name>
</gene>
<dbReference type="InterPro" id="IPR020471">
    <property type="entry name" value="AKR"/>
</dbReference>
<protein>
    <recommendedName>
        <fullName evidence="2">NADP-dependent oxidoreductase domain-containing protein</fullName>
    </recommendedName>
</protein>
<dbReference type="PANTHER" id="PTHR42686:SF1">
    <property type="entry name" value="GH17980P-RELATED"/>
    <property type="match status" value="1"/>
</dbReference>
<feature type="region of interest" description="Disordered" evidence="1">
    <location>
        <begin position="1"/>
        <end position="20"/>
    </location>
</feature>
<feature type="domain" description="NADP-dependent oxidoreductase" evidence="2">
    <location>
        <begin position="36"/>
        <end position="343"/>
    </location>
</feature>
<dbReference type="Gene3D" id="3.20.20.100">
    <property type="entry name" value="NADP-dependent oxidoreductase domain"/>
    <property type="match status" value="1"/>
</dbReference>
<dbReference type="EMBL" id="PDOA01000013">
    <property type="protein sequence ID" value="PWC27589.1"/>
    <property type="molecule type" value="Genomic_DNA"/>
</dbReference>
<evidence type="ECO:0000313" key="4">
    <source>
        <dbReference type="Proteomes" id="UP000245048"/>
    </source>
</evidence>
<dbReference type="OrthoDB" id="9768851at2"/>
<dbReference type="InterPro" id="IPR023210">
    <property type="entry name" value="NADP_OxRdtase_dom"/>
</dbReference>
<evidence type="ECO:0000256" key="1">
    <source>
        <dbReference type="SAM" id="MobiDB-lite"/>
    </source>
</evidence>
<accession>A0A2U1V117</accession>
<dbReference type="AlphaFoldDB" id="A0A2U1V117"/>
<dbReference type="GO" id="GO:0016491">
    <property type="term" value="F:oxidoreductase activity"/>
    <property type="evidence" value="ECO:0007669"/>
    <property type="project" value="InterPro"/>
</dbReference>
<proteinExistence type="predicted"/>
<dbReference type="GO" id="GO:0005829">
    <property type="term" value="C:cytosol"/>
    <property type="evidence" value="ECO:0007669"/>
    <property type="project" value="TreeGrafter"/>
</dbReference>
<comment type="caution">
    <text evidence="3">The sequence shown here is derived from an EMBL/GenBank/DDBJ whole genome shotgun (WGS) entry which is preliminary data.</text>
</comment>